<feature type="transmembrane region" description="Helical" evidence="1">
    <location>
        <begin position="47"/>
        <end position="68"/>
    </location>
</feature>
<keyword evidence="4" id="KW-1185">Reference proteome</keyword>
<organism evidence="3 4">
    <name type="scientific">Cyphomyrmex costatus</name>
    <dbReference type="NCBI Taxonomy" id="456900"/>
    <lineage>
        <taxon>Eukaryota</taxon>
        <taxon>Metazoa</taxon>
        <taxon>Ecdysozoa</taxon>
        <taxon>Arthropoda</taxon>
        <taxon>Hexapoda</taxon>
        <taxon>Insecta</taxon>
        <taxon>Pterygota</taxon>
        <taxon>Neoptera</taxon>
        <taxon>Endopterygota</taxon>
        <taxon>Hymenoptera</taxon>
        <taxon>Apocrita</taxon>
        <taxon>Aculeata</taxon>
        <taxon>Formicoidea</taxon>
        <taxon>Formicidae</taxon>
        <taxon>Myrmicinae</taxon>
        <taxon>Cyphomyrmex</taxon>
    </lineage>
</organism>
<evidence type="ECO:0000313" key="4">
    <source>
        <dbReference type="Proteomes" id="UP000078542"/>
    </source>
</evidence>
<keyword evidence="1" id="KW-1133">Transmembrane helix</keyword>
<sequence>MIINQLRVTGTSTAFYEEGEAQLKVTWVYERNQTNSTRSHFECSRTLILFVFFFNKKMSLLILFGILLHCCAFGISDEHEKLAGNQVSGAINVMNMPLTLSPENVRQFQGNYPFPSLGYKPQRCPLCDSSIYPYCGEKLFHDACCCTDSYDLPYQCRLADCRFLHANSCREHRMIANCCCNDDYRALLKSLAQK</sequence>
<dbReference type="EMBL" id="KQ976755">
    <property type="protein sequence ID" value="KYN08582.1"/>
    <property type="molecule type" value="Genomic_DNA"/>
</dbReference>
<dbReference type="Proteomes" id="UP000078542">
    <property type="component" value="Unassembled WGS sequence"/>
</dbReference>
<proteinExistence type="predicted"/>
<reference evidence="3 4" key="1">
    <citation type="submission" date="2016-03" db="EMBL/GenBank/DDBJ databases">
        <title>Cyphomyrmex costatus WGS genome.</title>
        <authorList>
            <person name="Nygaard S."/>
            <person name="Hu H."/>
            <person name="Boomsma J."/>
            <person name="Zhang G."/>
        </authorList>
    </citation>
    <scope>NUCLEOTIDE SEQUENCE [LARGE SCALE GENOMIC DNA]</scope>
    <source>
        <strain evidence="3">MS0001</strain>
        <tissue evidence="3">Whole body</tissue>
    </source>
</reference>
<name>A0A151IQR8_9HYME</name>
<protein>
    <recommendedName>
        <fullName evidence="2">CCC domain-containing protein</fullName>
    </recommendedName>
</protein>
<evidence type="ECO:0000259" key="2">
    <source>
        <dbReference type="Pfam" id="PF26644"/>
    </source>
</evidence>
<dbReference type="STRING" id="456900.A0A151IQR8"/>
<gene>
    <name evidence="3" type="ORF">ALC62_00438</name>
</gene>
<keyword evidence="1" id="KW-0472">Membrane</keyword>
<dbReference type="Pfam" id="PF26644">
    <property type="entry name" value="CCC"/>
    <property type="match status" value="1"/>
</dbReference>
<accession>A0A151IQR8</accession>
<dbReference type="AlphaFoldDB" id="A0A151IQR8"/>
<keyword evidence="1" id="KW-0812">Transmembrane</keyword>
<evidence type="ECO:0000256" key="1">
    <source>
        <dbReference type="SAM" id="Phobius"/>
    </source>
</evidence>
<evidence type="ECO:0000313" key="3">
    <source>
        <dbReference type="EMBL" id="KYN08582.1"/>
    </source>
</evidence>
<dbReference type="InterPro" id="IPR058250">
    <property type="entry name" value="CCC"/>
</dbReference>
<feature type="domain" description="CCC" evidence="2">
    <location>
        <begin position="120"/>
        <end position="184"/>
    </location>
</feature>